<keyword evidence="3 9" id="KW-0813">Transport</keyword>
<keyword evidence="10" id="KW-0732">Signal</keyword>
<evidence type="ECO:0000256" key="5">
    <source>
        <dbReference type="ARBA" id="ARBA00022692"/>
    </source>
</evidence>
<evidence type="ECO:0000259" key="11">
    <source>
        <dbReference type="Pfam" id="PF07715"/>
    </source>
</evidence>
<dbReference type="NCBIfam" id="TIGR01782">
    <property type="entry name" value="TonB-Xanth-Caul"/>
    <property type="match status" value="1"/>
</dbReference>
<evidence type="ECO:0000256" key="9">
    <source>
        <dbReference type="PROSITE-ProRule" id="PRU01360"/>
    </source>
</evidence>
<dbReference type="PROSITE" id="PS52016">
    <property type="entry name" value="TONB_DEPENDENT_REC_3"/>
    <property type="match status" value="1"/>
</dbReference>
<evidence type="ECO:0000256" key="4">
    <source>
        <dbReference type="ARBA" id="ARBA00022452"/>
    </source>
</evidence>
<keyword evidence="5 9" id="KW-0812">Transmembrane</keyword>
<evidence type="ECO:0000256" key="6">
    <source>
        <dbReference type="ARBA" id="ARBA00023136"/>
    </source>
</evidence>
<evidence type="ECO:0000313" key="13">
    <source>
        <dbReference type="Proteomes" id="UP001180453"/>
    </source>
</evidence>
<feature type="chain" id="PRO_5045252883" evidence="10">
    <location>
        <begin position="27"/>
        <end position="1026"/>
    </location>
</feature>
<name>A0ABU1YS64_ROSSA</name>
<dbReference type="SUPFAM" id="SSF56935">
    <property type="entry name" value="Porins"/>
    <property type="match status" value="1"/>
</dbReference>
<dbReference type="Proteomes" id="UP001180453">
    <property type="component" value="Unassembled WGS sequence"/>
</dbReference>
<dbReference type="EMBL" id="JAVDXU010000003">
    <property type="protein sequence ID" value="MDR7271692.1"/>
    <property type="molecule type" value="Genomic_DNA"/>
</dbReference>
<reference evidence="12 13" key="1">
    <citation type="submission" date="2023-07" db="EMBL/GenBank/DDBJ databases">
        <title>Sorghum-associated microbial communities from plants grown in Nebraska, USA.</title>
        <authorList>
            <person name="Schachtman D."/>
        </authorList>
    </citation>
    <scope>NUCLEOTIDE SEQUENCE [LARGE SCALE GENOMIC DNA]</scope>
    <source>
        <strain evidence="12 13">BE314</strain>
    </source>
</reference>
<evidence type="ECO:0000256" key="3">
    <source>
        <dbReference type="ARBA" id="ARBA00022448"/>
    </source>
</evidence>
<dbReference type="InterPro" id="IPR036942">
    <property type="entry name" value="Beta-barrel_TonB_sf"/>
</dbReference>
<dbReference type="InterPro" id="IPR039426">
    <property type="entry name" value="TonB-dep_rcpt-like"/>
</dbReference>
<dbReference type="Pfam" id="PF07715">
    <property type="entry name" value="Plug"/>
    <property type="match status" value="1"/>
</dbReference>
<organism evidence="12 13">
    <name type="scientific">Roseateles saccharophilus</name>
    <name type="common">Pseudomonas saccharophila</name>
    <dbReference type="NCBI Taxonomy" id="304"/>
    <lineage>
        <taxon>Bacteria</taxon>
        <taxon>Pseudomonadati</taxon>
        <taxon>Pseudomonadota</taxon>
        <taxon>Betaproteobacteria</taxon>
        <taxon>Burkholderiales</taxon>
        <taxon>Sphaerotilaceae</taxon>
        <taxon>Roseateles</taxon>
    </lineage>
</organism>
<evidence type="ECO:0000313" key="12">
    <source>
        <dbReference type="EMBL" id="MDR7271692.1"/>
    </source>
</evidence>
<gene>
    <name evidence="12" type="ORF">J2X20_004360</name>
</gene>
<dbReference type="InterPro" id="IPR010104">
    <property type="entry name" value="TonB_rcpt_bac"/>
</dbReference>
<feature type="signal peptide" evidence="10">
    <location>
        <begin position="1"/>
        <end position="26"/>
    </location>
</feature>
<dbReference type="PANTHER" id="PTHR40980">
    <property type="entry name" value="PLUG DOMAIN-CONTAINING PROTEIN"/>
    <property type="match status" value="1"/>
</dbReference>
<protein>
    <submittedName>
        <fullName evidence="12">TonB-dependent receptor</fullName>
    </submittedName>
</protein>
<dbReference type="Gene3D" id="2.170.130.10">
    <property type="entry name" value="TonB-dependent receptor, plug domain"/>
    <property type="match status" value="1"/>
</dbReference>
<evidence type="ECO:0000256" key="1">
    <source>
        <dbReference type="ARBA" id="ARBA00004571"/>
    </source>
</evidence>
<evidence type="ECO:0000256" key="2">
    <source>
        <dbReference type="ARBA" id="ARBA00009810"/>
    </source>
</evidence>
<comment type="similarity">
    <text evidence="2 9">Belongs to the TonB-dependent receptor family.</text>
</comment>
<keyword evidence="8 9" id="KW-0998">Cell outer membrane</keyword>
<keyword evidence="4 9" id="KW-1134">Transmembrane beta strand</keyword>
<sequence>MRHFKRTTLSVAAVQALVWAATPALAQNTPAPAAAATPAAEKAPQALETVVVSGRRAALASAQKLKQESDEIVDSVVADEIGKLPDRSVSEVLQRIVGATMSRVAASNDPVHFSVEGSGVNIRGLTYVSSTLNGRETFSANQGRTLGFEDVPPELMAGVDVYKNPSAEQIEGAIGGLVNLRTALPFDFPGFKGSISVDVSRNSLAKKNKPSISGLLSNTWNTDAGKFGALIDLAHSLSSNRTDGLVLDPFYKATPTETHWYSRDMSWKQQFYDRTRDGIYGALQWKKNDVESSLTFFRSKFKFNWNENNVSAQVDPYNVTVLDGTYDANGVMTKGVLTGKALGNGAYDGLEVENQTRYSKRNSQTDELAWKIAGKVNDQLTLTSDFQYIRSKTNNFDSTVGTAVSLPKETVDYTGSMPRLVFDQSDMAILNDPSKYYWAMMMDHLDKGKGTQKAWKGDARWVFHDNKILNDLRFGVRIAKRDAETVNSNPSYNWATITHAWQLGWNIGDLAYITKAPDIPVYKNTYGDFMGGGKANLPALYFPAASVAFDWPNSYNKLHQLYLNECTNFKPGWDGAGCPQQANSIQGGGAWHPTSFGTDPAGRNTQAETTTAGYGQLRFSFDEVGAPIDGNVGLRVVHTKNSADGYTILTTQAAPAGAVGLAVPQLTPFAKEQNFNQSFTDYLPSLNLRFKATADGSLQFRFAASKALARPQFSQMQGYLSMSQTIEVDAQSVPPNVKKVNLTGTASGNPELKPIRSDQEDLTAEWYFAKNGSITMAAFNKNLKDIIVNQAFNRTVNDANGKPVTFVLNGPVNGAKGYARGLEFAYQQYFEGLPSLLQGLGLQANYTFVDSKVKRYNAVYTGYCSPGAGQDNLNLYINGCDTDGRSFGDMPLDNLSKNTFNIALLYDRGPISARLAYNWRGKYLYGVALNSDNTGPNQTNALDTNPASATYGQHNLPVGLPLWADSYGQLDAGLHVKIGNDLSLGLDATNLTNKTYKQIMQQHIGMIGHNYFTSGRGYRLSAQYSF</sequence>
<accession>A0ABU1YS64</accession>
<proteinExistence type="inferred from homology"/>
<comment type="caution">
    <text evidence="12">The sequence shown here is derived from an EMBL/GenBank/DDBJ whole genome shotgun (WGS) entry which is preliminary data.</text>
</comment>
<dbReference type="InterPro" id="IPR012910">
    <property type="entry name" value="Plug_dom"/>
</dbReference>
<keyword evidence="13" id="KW-1185">Reference proteome</keyword>
<dbReference type="RefSeq" id="WP_310269367.1">
    <property type="nucleotide sequence ID" value="NZ_JAVDXU010000003.1"/>
</dbReference>
<dbReference type="Gene3D" id="2.40.170.20">
    <property type="entry name" value="TonB-dependent receptor, beta-barrel domain"/>
    <property type="match status" value="1"/>
</dbReference>
<evidence type="ECO:0000256" key="7">
    <source>
        <dbReference type="ARBA" id="ARBA00023170"/>
    </source>
</evidence>
<comment type="subcellular location">
    <subcellularLocation>
        <location evidence="1 9">Cell outer membrane</location>
        <topology evidence="1 9">Multi-pass membrane protein</topology>
    </subcellularLocation>
</comment>
<dbReference type="InterPro" id="IPR037066">
    <property type="entry name" value="Plug_dom_sf"/>
</dbReference>
<evidence type="ECO:0000256" key="10">
    <source>
        <dbReference type="SAM" id="SignalP"/>
    </source>
</evidence>
<evidence type="ECO:0000256" key="8">
    <source>
        <dbReference type="ARBA" id="ARBA00023237"/>
    </source>
</evidence>
<dbReference type="PANTHER" id="PTHR40980:SF3">
    <property type="entry name" value="TONB-DEPENDENT RECEPTOR-LIKE BETA-BARREL DOMAIN-CONTAINING PROTEIN"/>
    <property type="match status" value="1"/>
</dbReference>
<keyword evidence="6 9" id="KW-0472">Membrane</keyword>
<feature type="domain" description="TonB-dependent receptor plug" evidence="11">
    <location>
        <begin position="66"/>
        <end position="176"/>
    </location>
</feature>
<keyword evidence="7 12" id="KW-0675">Receptor</keyword>